<accession>A0ABR4G2Z4</accession>
<evidence type="ECO:0000313" key="11">
    <source>
        <dbReference type="Proteomes" id="UP001610563"/>
    </source>
</evidence>
<evidence type="ECO:0000259" key="9">
    <source>
        <dbReference type="PROSITE" id="PS50850"/>
    </source>
</evidence>
<dbReference type="InterPro" id="IPR050360">
    <property type="entry name" value="MFS_Sugar_Transporters"/>
</dbReference>
<dbReference type="InterPro" id="IPR020846">
    <property type="entry name" value="MFS_dom"/>
</dbReference>
<proteinExistence type="inferred from homology"/>
<evidence type="ECO:0000256" key="4">
    <source>
        <dbReference type="ARBA" id="ARBA00022692"/>
    </source>
</evidence>
<feature type="transmembrane region" description="Helical" evidence="8">
    <location>
        <begin position="428"/>
        <end position="446"/>
    </location>
</feature>
<comment type="similarity">
    <text evidence="2">Belongs to the major facilitator superfamily. Sugar transporter (TC 2.A.1.1) family.</text>
</comment>
<dbReference type="InterPro" id="IPR003663">
    <property type="entry name" value="Sugar/inositol_transpt"/>
</dbReference>
<keyword evidence="4 8" id="KW-0812">Transmembrane</keyword>
<dbReference type="EMBL" id="JBFTWV010000058">
    <property type="protein sequence ID" value="KAL2793389.1"/>
    <property type="molecule type" value="Genomic_DNA"/>
</dbReference>
<feature type="transmembrane region" description="Helical" evidence="8">
    <location>
        <begin position="332"/>
        <end position="351"/>
    </location>
</feature>
<comment type="subcellular location">
    <subcellularLocation>
        <location evidence="1">Membrane</location>
        <topology evidence="1">Multi-pass membrane protein</topology>
    </subcellularLocation>
</comment>
<feature type="transmembrane region" description="Helical" evidence="8">
    <location>
        <begin position="75"/>
        <end position="96"/>
    </location>
</feature>
<gene>
    <name evidence="10" type="ORF">BJX66DRAFT_351748</name>
</gene>
<protein>
    <submittedName>
        <fullName evidence="10">General substrate transporter</fullName>
    </submittedName>
</protein>
<feature type="transmembrane region" description="Helical" evidence="8">
    <location>
        <begin position="390"/>
        <end position="416"/>
    </location>
</feature>
<dbReference type="PANTHER" id="PTHR48022:SF59">
    <property type="entry name" value="MAJOR FACILITATOR SUPERFAMILY (MFS) PROFILE DOMAIN-CONTAINING PROTEIN"/>
    <property type="match status" value="1"/>
</dbReference>
<dbReference type="PROSITE" id="PS00216">
    <property type="entry name" value="SUGAR_TRANSPORT_1"/>
    <property type="match status" value="1"/>
</dbReference>
<feature type="transmembrane region" description="Helical" evidence="8">
    <location>
        <begin position="360"/>
        <end position="378"/>
    </location>
</feature>
<feature type="transmembrane region" description="Helical" evidence="8">
    <location>
        <begin position="198"/>
        <end position="218"/>
    </location>
</feature>
<feature type="transmembrane region" description="Helical" evidence="8">
    <location>
        <begin position="458"/>
        <end position="479"/>
    </location>
</feature>
<dbReference type="SUPFAM" id="SSF103473">
    <property type="entry name" value="MFS general substrate transporter"/>
    <property type="match status" value="1"/>
</dbReference>
<dbReference type="Pfam" id="PF00083">
    <property type="entry name" value="Sugar_tr"/>
    <property type="match status" value="1"/>
</dbReference>
<evidence type="ECO:0000256" key="5">
    <source>
        <dbReference type="ARBA" id="ARBA00022989"/>
    </source>
</evidence>
<feature type="compositionally biased region" description="Acidic residues" evidence="7">
    <location>
        <begin position="524"/>
        <end position="533"/>
    </location>
</feature>
<feature type="domain" description="Major facilitator superfamily (MFS) profile" evidence="9">
    <location>
        <begin position="35"/>
        <end position="483"/>
    </location>
</feature>
<feature type="compositionally biased region" description="Basic and acidic residues" evidence="7">
    <location>
        <begin position="534"/>
        <end position="543"/>
    </location>
</feature>
<keyword evidence="6 8" id="KW-0472">Membrane</keyword>
<dbReference type="InterPro" id="IPR005828">
    <property type="entry name" value="MFS_sugar_transport-like"/>
</dbReference>
<feature type="transmembrane region" description="Helical" evidence="8">
    <location>
        <begin position="27"/>
        <end position="48"/>
    </location>
</feature>
<evidence type="ECO:0000256" key="3">
    <source>
        <dbReference type="ARBA" id="ARBA00022448"/>
    </source>
</evidence>
<dbReference type="Proteomes" id="UP001610563">
    <property type="component" value="Unassembled WGS sequence"/>
</dbReference>
<keyword evidence="3" id="KW-0813">Transport</keyword>
<feature type="transmembrane region" description="Helical" evidence="8">
    <location>
        <begin position="166"/>
        <end position="186"/>
    </location>
</feature>
<evidence type="ECO:0000256" key="2">
    <source>
        <dbReference type="ARBA" id="ARBA00010992"/>
    </source>
</evidence>
<keyword evidence="11" id="KW-1185">Reference proteome</keyword>
<dbReference type="PROSITE" id="PS50850">
    <property type="entry name" value="MFS"/>
    <property type="match status" value="1"/>
</dbReference>
<evidence type="ECO:0000256" key="6">
    <source>
        <dbReference type="ARBA" id="ARBA00023136"/>
    </source>
</evidence>
<evidence type="ECO:0000256" key="7">
    <source>
        <dbReference type="SAM" id="MobiDB-lite"/>
    </source>
</evidence>
<feature type="transmembrane region" description="Helical" evidence="8">
    <location>
        <begin position="292"/>
        <end position="312"/>
    </location>
</feature>
<sequence length="543" mass="59634">MGVKSFLSQTTIAKYGRALRVTPREMILNPHLILTAMMYAMCGVPQTWDQGTAATVPSLPGFQAHFGLDSGADQVSTFVSIIYVGYAVGAAASFLLNNRIGRLWSYRVYVAIYIVGQLIAVFANNLAALYAARVITGIGIGSVTVIGPIALVEISPAEIRGILTSWYPVAVSGTLMVAPFCVYGIMLHVPASRLQYQIAWFAPCIYMALCIFASFFLAESPRWLLLVNRRAEAIDTFVRLRGLPADHPRIQAEIREVEEEILVAQAEDHLSVLDMFKEMVTKTSNLRRLQQILVSYALAQLSGANSITSYFVPIMGIVGLASGEPEDKVFLSAMYGFSKLIFTLIASFFFIDALGRRKSLLIGVMTQMLSHIYIGVYVKKNQEGPVSNAASQTAIAALFIHAFGYAVGLLILPYVFGSELWPHRIRSLGTVLGSTFHWLFVYAMKYGVPPLLSSTNNWGAFIFFAGWCGVAWIYVFTLVPEVAGLNSSEIEELFQGGWGGAWRRRKDKGEFEGCERGGKVLDGENGDVEDEGDGERQGKKDTV</sequence>
<evidence type="ECO:0000256" key="8">
    <source>
        <dbReference type="SAM" id="Phobius"/>
    </source>
</evidence>
<dbReference type="Gene3D" id="1.20.1250.20">
    <property type="entry name" value="MFS general substrate transporter like domains"/>
    <property type="match status" value="1"/>
</dbReference>
<comment type="caution">
    <text evidence="10">The sequence shown here is derived from an EMBL/GenBank/DDBJ whole genome shotgun (WGS) entry which is preliminary data.</text>
</comment>
<dbReference type="InterPro" id="IPR005829">
    <property type="entry name" value="Sugar_transporter_CS"/>
</dbReference>
<feature type="transmembrane region" description="Helical" evidence="8">
    <location>
        <begin position="134"/>
        <end position="154"/>
    </location>
</feature>
<organism evidence="10 11">
    <name type="scientific">Aspergillus keveii</name>
    <dbReference type="NCBI Taxonomy" id="714993"/>
    <lineage>
        <taxon>Eukaryota</taxon>
        <taxon>Fungi</taxon>
        <taxon>Dikarya</taxon>
        <taxon>Ascomycota</taxon>
        <taxon>Pezizomycotina</taxon>
        <taxon>Eurotiomycetes</taxon>
        <taxon>Eurotiomycetidae</taxon>
        <taxon>Eurotiales</taxon>
        <taxon>Aspergillaceae</taxon>
        <taxon>Aspergillus</taxon>
        <taxon>Aspergillus subgen. Nidulantes</taxon>
    </lineage>
</organism>
<evidence type="ECO:0000313" key="10">
    <source>
        <dbReference type="EMBL" id="KAL2793389.1"/>
    </source>
</evidence>
<keyword evidence="5 8" id="KW-1133">Transmembrane helix</keyword>
<evidence type="ECO:0000256" key="1">
    <source>
        <dbReference type="ARBA" id="ARBA00004141"/>
    </source>
</evidence>
<name>A0ABR4G2Z4_9EURO</name>
<feature type="region of interest" description="Disordered" evidence="7">
    <location>
        <begin position="514"/>
        <end position="543"/>
    </location>
</feature>
<dbReference type="InterPro" id="IPR036259">
    <property type="entry name" value="MFS_trans_sf"/>
</dbReference>
<feature type="transmembrane region" description="Helical" evidence="8">
    <location>
        <begin position="108"/>
        <end position="128"/>
    </location>
</feature>
<dbReference type="PRINTS" id="PR00171">
    <property type="entry name" value="SUGRTRNSPORT"/>
</dbReference>
<reference evidence="10 11" key="1">
    <citation type="submission" date="2024-07" db="EMBL/GenBank/DDBJ databases">
        <title>Section-level genome sequencing and comparative genomics of Aspergillus sections Usti and Cavernicolus.</title>
        <authorList>
            <consortium name="Lawrence Berkeley National Laboratory"/>
            <person name="Nybo J.L."/>
            <person name="Vesth T.C."/>
            <person name="Theobald S."/>
            <person name="Frisvad J.C."/>
            <person name="Larsen T.O."/>
            <person name="Kjaerboelling I."/>
            <person name="Rothschild-Mancinelli K."/>
            <person name="Lyhne E.K."/>
            <person name="Kogle M.E."/>
            <person name="Barry K."/>
            <person name="Clum A."/>
            <person name="Na H."/>
            <person name="Ledsgaard L."/>
            <person name="Lin J."/>
            <person name="Lipzen A."/>
            <person name="Kuo A."/>
            <person name="Riley R."/>
            <person name="Mondo S."/>
            <person name="Labutti K."/>
            <person name="Haridas S."/>
            <person name="Pangalinan J."/>
            <person name="Salamov A.A."/>
            <person name="Simmons B.A."/>
            <person name="Magnuson J.K."/>
            <person name="Chen J."/>
            <person name="Drula E."/>
            <person name="Henrissat B."/>
            <person name="Wiebenga A."/>
            <person name="Lubbers R.J."/>
            <person name="Gomes A.C."/>
            <person name="Makela M.R."/>
            <person name="Stajich J."/>
            <person name="Grigoriev I.V."/>
            <person name="Mortensen U.H."/>
            <person name="De Vries R.P."/>
            <person name="Baker S.E."/>
            <person name="Andersen M.R."/>
        </authorList>
    </citation>
    <scope>NUCLEOTIDE SEQUENCE [LARGE SCALE GENOMIC DNA]</scope>
    <source>
        <strain evidence="10 11">CBS 209.92</strain>
    </source>
</reference>
<dbReference type="PANTHER" id="PTHR48022">
    <property type="entry name" value="PLASTIDIC GLUCOSE TRANSPORTER 4"/>
    <property type="match status" value="1"/>
</dbReference>